<name>A0A0C2WXK4_AMAMK</name>
<feature type="transmembrane region" description="Helical" evidence="1">
    <location>
        <begin position="86"/>
        <end position="105"/>
    </location>
</feature>
<dbReference type="Proteomes" id="UP000054549">
    <property type="component" value="Unassembled WGS sequence"/>
</dbReference>
<keyword evidence="1" id="KW-0472">Membrane</keyword>
<feature type="transmembrane region" description="Helical" evidence="1">
    <location>
        <begin position="41"/>
        <end position="65"/>
    </location>
</feature>
<keyword evidence="1" id="KW-1133">Transmembrane helix</keyword>
<feature type="transmembrane region" description="Helical" evidence="1">
    <location>
        <begin position="213"/>
        <end position="231"/>
    </location>
</feature>
<dbReference type="EMBL" id="KN818283">
    <property type="protein sequence ID" value="KIL61546.1"/>
    <property type="molecule type" value="Genomic_DNA"/>
</dbReference>
<feature type="transmembrane region" description="Helical" evidence="1">
    <location>
        <begin position="161"/>
        <end position="179"/>
    </location>
</feature>
<organism evidence="3 4">
    <name type="scientific">Amanita muscaria (strain Koide BX008)</name>
    <dbReference type="NCBI Taxonomy" id="946122"/>
    <lineage>
        <taxon>Eukaryota</taxon>
        <taxon>Fungi</taxon>
        <taxon>Dikarya</taxon>
        <taxon>Basidiomycota</taxon>
        <taxon>Agaricomycotina</taxon>
        <taxon>Agaricomycetes</taxon>
        <taxon>Agaricomycetidae</taxon>
        <taxon>Agaricales</taxon>
        <taxon>Pluteineae</taxon>
        <taxon>Amanitaceae</taxon>
        <taxon>Amanita</taxon>
    </lineage>
</organism>
<evidence type="ECO:0000313" key="3">
    <source>
        <dbReference type="EMBL" id="KIL61546.1"/>
    </source>
</evidence>
<accession>A0A0C2WXK4</accession>
<dbReference type="HOGENOM" id="CLU_1049599_0_0_1"/>
<evidence type="ECO:0000256" key="1">
    <source>
        <dbReference type="SAM" id="Phobius"/>
    </source>
</evidence>
<keyword evidence="4" id="KW-1185">Reference proteome</keyword>
<keyword evidence="1" id="KW-0812">Transmembrane</keyword>
<keyword evidence="2" id="KW-0732">Signal</keyword>
<sequence>MAQASFHFSSSLLFFFACFFTPIRASEGKSRAYYDPSLLMATFAFSIIFAILALGQLTFLILFALRRRGGDISGIATEQAIHGYRVRFTILMVLNFVSLILEYSMRASTLHSQTLSITTVLAYVSMPEFSDALLYATIIVLLDSCTGSTEVSAHRSSNGKVNIAVSVSLLIVMTISTIARNVVIRELSIAESSGNLGSWGLRLAELILRHLHILIYLVLTIYFTVVAVSMWNQRHGRVTARFGLEGNLNLRVMKVISHWLILTAH</sequence>
<evidence type="ECO:0000313" key="4">
    <source>
        <dbReference type="Proteomes" id="UP000054549"/>
    </source>
</evidence>
<dbReference type="AlphaFoldDB" id="A0A0C2WXK4"/>
<reference evidence="3 4" key="1">
    <citation type="submission" date="2014-04" db="EMBL/GenBank/DDBJ databases">
        <title>Evolutionary Origins and Diversification of the Mycorrhizal Mutualists.</title>
        <authorList>
            <consortium name="DOE Joint Genome Institute"/>
            <consortium name="Mycorrhizal Genomics Consortium"/>
            <person name="Kohler A."/>
            <person name="Kuo A."/>
            <person name="Nagy L.G."/>
            <person name="Floudas D."/>
            <person name="Copeland A."/>
            <person name="Barry K.W."/>
            <person name="Cichocki N."/>
            <person name="Veneault-Fourrey C."/>
            <person name="LaButti K."/>
            <person name="Lindquist E.A."/>
            <person name="Lipzen A."/>
            <person name="Lundell T."/>
            <person name="Morin E."/>
            <person name="Murat C."/>
            <person name="Riley R."/>
            <person name="Ohm R."/>
            <person name="Sun H."/>
            <person name="Tunlid A."/>
            <person name="Henrissat B."/>
            <person name="Grigoriev I.V."/>
            <person name="Hibbett D.S."/>
            <person name="Martin F."/>
        </authorList>
    </citation>
    <scope>NUCLEOTIDE SEQUENCE [LARGE SCALE GENOMIC DNA]</scope>
    <source>
        <strain evidence="3 4">Koide BX008</strain>
    </source>
</reference>
<feature type="chain" id="PRO_5002158531" evidence="2">
    <location>
        <begin position="26"/>
        <end position="265"/>
    </location>
</feature>
<protein>
    <submittedName>
        <fullName evidence="3">Uncharacterized protein</fullName>
    </submittedName>
</protein>
<feature type="signal peptide" evidence="2">
    <location>
        <begin position="1"/>
        <end position="25"/>
    </location>
</feature>
<dbReference type="InParanoid" id="A0A0C2WXK4"/>
<gene>
    <name evidence="3" type="ORF">M378DRAFT_166831</name>
</gene>
<proteinExistence type="predicted"/>
<evidence type="ECO:0000256" key="2">
    <source>
        <dbReference type="SAM" id="SignalP"/>
    </source>
</evidence>